<evidence type="ECO:0000313" key="5">
    <source>
        <dbReference type="EnsemblPlants" id="OGLUM11G13420.1"/>
    </source>
</evidence>
<dbReference type="SUPFAM" id="SSF52540">
    <property type="entry name" value="P-loop containing nucleoside triphosphate hydrolases"/>
    <property type="match status" value="1"/>
</dbReference>
<evidence type="ECO:0000256" key="1">
    <source>
        <dbReference type="ARBA" id="ARBA00022448"/>
    </source>
</evidence>
<protein>
    <recommendedName>
        <fullName evidence="4">ABC transporter domain-containing protein</fullName>
    </recommendedName>
</protein>
<accession>A0A0E0BJ64</accession>
<dbReference type="Proteomes" id="UP000026961">
    <property type="component" value="Chromosome 11"/>
</dbReference>
<keyword evidence="3" id="KW-0067">ATP-binding</keyword>
<keyword evidence="1" id="KW-0813">Transport</keyword>
<dbReference type="eggNOG" id="KOG0055">
    <property type="taxonomic scope" value="Eukaryota"/>
</dbReference>
<keyword evidence="6" id="KW-1185">Reference proteome</keyword>
<name>A0A0E0BJ64_9ORYZ</name>
<dbReference type="AlphaFoldDB" id="A0A0E0BJ64"/>
<evidence type="ECO:0000256" key="2">
    <source>
        <dbReference type="ARBA" id="ARBA00022741"/>
    </source>
</evidence>
<feature type="domain" description="ABC transporter" evidence="4">
    <location>
        <begin position="178"/>
        <end position="419"/>
    </location>
</feature>
<dbReference type="PROSITE" id="PS50893">
    <property type="entry name" value="ABC_TRANSPORTER_2"/>
    <property type="match status" value="1"/>
</dbReference>
<dbReference type="InterPro" id="IPR003439">
    <property type="entry name" value="ABC_transporter-like_ATP-bd"/>
</dbReference>
<dbReference type="InterPro" id="IPR003593">
    <property type="entry name" value="AAA+_ATPase"/>
</dbReference>
<dbReference type="EnsemblPlants" id="OGLUM11G13420.1">
    <property type="protein sequence ID" value="OGLUM11G13420.1"/>
    <property type="gene ID" value="OGLUM11G13420"/>
</dbReference>
<dbReference type="InterPro" id="IPR050095">
    <property type="entry name" value="ECF_ABC_transporter_ATP-bd"/>
</dbReference>
<dbReference type="InterPro" id="IPR015856">
    <property type="entry name" value="ABC_transpr_CbiO/EcfA_su"/>
</dbReference>
<evidence type="ECO:0000259" key="4">
    <source>
        <dbReference type="PROSITE" id="PS50893"/>
    </source>
</evidence>
<dbReference type="Pfam" id="PF00005">
    <property type="entry name" value="ABC_tran"/>
    <property type="match status" value="1"/>
</dbReference>
<keyword evidence="2" id="KW-0547">Nucleotide-binding</keyword>
<dbReference type="PANTHER" id="PTHR43553">
    <property type="entry name" value="HEAVY METAL TRANSPORTER"/>
    <property type="match status" value="1"/>
</dbReference>
<reference evidence="5" key="2">
    <citation type="submission" date="2018-05" db="EMBL/GenBank/DDBJ databases">
        <title>OgluRS3 (Oryza glumaepatula Reference Sequence Version 3).</title>
        <authorList>
            <person name="Zhang J."/>
            <person name="Kudrna D."/>
            <person name="Lee S."/>
            <person name="Talag J."/>
            <person name="Welchert J."/>
            <person name="Wing R.A."/>
        </authorList>
    </citation>
    <scope>NUCLEOTIDE SEQUENCE [LARGE SCALE GENOMIC DNA]</scope>
</reference>
<dbReference type="Gene3D" id="3.40.50.300">
    <property type="entry name" value="P-loop containing nucleotide triphosphate hydrolases"/>
    <property type="match status" value="1"/>
</dbReference>
<dbReference type="SMART" id="SM00382">
    <property type="entry name" value="AAA"/>
    <property type="match status" value="1"/>
</dbReference>
<dbReference type="InterPro" id="IPR027417">
    <property type="entry name" value="P-loop_NTPase"/>
</dbReference>
<dbReference type="GO" id="GO:0009941">
    <property type="term" value="C:chloroplast envelope"/>
    <property type="evidence" value="ECO:0007669"/>
    <property type="project" value="TreeGrafter"/>
</dbReference>
<evidence type="ECO:0000256" key="3">
    <source>
        <dbReference type="ARBA" id="ARBA00022840"/>
    </source>
</evidence>
<organism evidence="5">
    <name type="scientific">Oryza glumipatula</name>
    <dbReference type="NCBI Taxonomy" id="40148"/>
    <lineage>
        <taxon>Eukaryota</taxon>
        <taxon>Viridiplantae</taxon>
        <taxon>Streptophyta</taxon>
        <taxon>Embryophyta</taxon>
        <taxon>Tracheophyta</taxon>
        <taxon>Spermatophyta</taxon>
        <taxon>Magnoliopsida</taxon>
        <taxon>Liliopsida</taxon>
        <taxon>Poales</taxon>
        <taxon>Poaceae</taxon>
        <taxon>BOP clade</taxon>
        <taxon>Oryzoideae</taxon>
        <taxon>Oryzeae</taxon>
        <taxon>Oryzinae</taxon>
        <taxon>Oryza</taxon>
    </lineage>
</organism>
<dbReference type="FunFam" id="3.40.50.300:FF:001645">
    <property type="entry name" value="ABC transporter I family member 11 chloroplastic"/>
    <property type="match status" value="1"/>
</dbReference>
<dbReference type="GO" id="GO:0016887">
    <property type="term" value="F:ATP hydrolysis activity"/>
    <property type="evidence" value="ECO:0007669"/>
    <property type="project" value="InterPro"/>
</dbReference>
<evidence type="ECO:0000313" key="6">
    <source>
        <dbReference type="Proteomes" id="UP000026961"/>
    </source>
</evidence>
<dbReference type="PANTHER" id="PTHR43553:SF1">
    <property type="entry name" value="ABC TRANSPORTER I FAMILY MEMBER 11, CHLOROPLASTIC"/>
    <property type="match status" value="1"/>
</dbReference>
<dbReference type="GO" id="GO:0016020">
    <property type="term" value="C:membrane"/>
    <property type="evidence" value="ECO:0007669"/>
    <property type="project" value="InterPro"/>
</dbReference>
<reference evidence="5" key="1">
    <citation type="submission" date="2015-04" db="UniProtKB">
        <authorList>
            <consortium name="EnsemblPlants"/>
        </authorList>
    </citation>
    <scope>IDENTIFICATION</scope>
</reference>
<dbReference type="CDD" id="cd03225">
    <property type="entry name" value="ABC_cobalt_CbiO_domain1"/>
    <property type="match status" value="1"/>
</dbReference>
<proteinExistence type="predicted"/>
<sequence length="431" mass="47971">MWHIDVWDPRGFHADFAAMSDKTGIKTTEGPKLNGFAQSSPPRWLGPILKPGPPKLPSSRLRCCACPYSRVQPTRPKPHRRRRRCRRRRRVRPCGNLGSSAASPSLRPRVLCGGLRDAPTDRRLRVELAMQAVGTAAAFSPAVTPSPARRRAVDSGRRFSRSCRSGRVSVSAAGYSQLEVRRVSYRPPGTEQNLLNEISLNLKEKSFGLLFGRSGSGKTTLLQLLAGLSEPTHGTICIQKYNDSGNPMGPPELLTAQRVGIVFQFPERYFLADTVLEEITFGWPRQNTDFLFREKLALKLQNAINSVGLNGISLEEDPQSLSGGFKRRLALAIQLVQTPDLLLLDEPLAGLDWKARADVVNLLKDLKKDHTILAVSHDLRELYPLVDRSWRMEMGGVLKEEALSLQIKDGRRLQEGEKVGRILVGWGHSLI</sequence>
<dbReference type="STRING" id="40148.A0A0E0BJ64"/>
<dbReference type="GO" id="GO:0005524">
    <property type="term" value="F:ATP binding"/>
    <property type="evidence" value="ECO:0007669"/>
    <property type="project" value="UniProtKB-KW"/>
</dbReference>
<dbReference type="GO" id="GO:0042626">
    <property type="term" value="F:ATPase-coupled transmembrane transporter activity"/>
    <property type="evidence" value="ECO:0007669"/>
    <property type="project" value="TreeGrafter"/>
</dbReference>
<dbReference type="Gramene" id="OGLUM11G13420.1">
    <property type="protein sequence ID" value="OGLUM11G13420.1"/>
    <property type="gene ID" value="OGLUM11G13420"/>
</dbReference>